<proteinExistence type="predicted"/>
<dbReference type="PANTHER" id="PTHR43664">
    <property type="entry name" value="MONOAMINE OXIDASE-RELATED"/>
    <property type="match status" value="1"/>
</dbReference>
<dbReference type="InterPro" id="IPR029069">
    <property type="entry name" value="HotDog_dom_sf"/>
</dbReference>
<dbReference type="Pfam" id="PF01575">
    <property type="entry name" value="MaoC_dehydratas"/>
    <property type="match status" value="1"/>
</dbReference>
<dbReference type="EMBL" id="JAUSWH010000002">
    <property type="protein sequence ID" value="MDQ0454503.1"/>
    <property type="molecule type" value="Genomic_DNA"/>
</dbReference>
<protein>
    <submittedName>
        <fullName evidence="2">Acyl dehydratase</fullName>
    </submittedName>
</protein>
<dbReference type="CDD" id="cd03454">
    <property type="entry name" value="YdeM"/>
    <property type="match status" value="1"/>
</dbReference>
<dbReference type="Gene3D" id="3.10.129.10">
    <property type="entry name" value="Hotdog Thioesterase"/>
    <property type="match status" value="1"/>
</dbReference>
<keyword evidence="3" id="KW-1185">Reference proteome</keyword>
<dbReference type="InterPro" id="IPR052342">
    <property type="entry name" value="MCH/BMMD"/>
</dbReference>
<dbReference type="Proteomes" id="UP001235269">
    <property type="component" value="Unassembled WGS sequence"/>
</dbReference>
<sequence>MPEDRLYFEDFTPGVSLALGPKHVTAEEIISFAREFDPQPMHLSEEDGKASLLGGLAASGWHTASMLMRMMCDSYILRSSCQGAPGIEFVEWKKPVLAGDTLQGRSIVEEARISRSRPQLGIVTFRHELENQAGELVCACRNAVMMRTKAGGDANAHA</sequence>
<feature type="domain" description="MaoC-like" evidence="1">
    <location>
        <begin position="21"/>
        <end position="124"/>
    </location>
</feature>
<organism evidence="2 3">
    <name type="scientific">Rhizobium paknamense</name>
    <dbReference type="NCBI Taxonomy" id="1206817"/>
    <lineage>
        <taxon>Bacteria</taxon>
        <taxon>Pseudomonadati</taxon>
        <taxon>Pseudomonadota</taxon>
        <taxon>Alphaproteobacteria</taxon>
        <taxon>Hyphomicrobiales</taxon>
        <taxon>Rhizobiaceae</taxon>
        <taxon>Rhizobium/Agrobacterium group</taxon>
        <taxon>Rhizobium</taxon>
    </lineage>
</organism>
<dbReference type="RefSeq" id="WP_307156718.1">
    <property type="nucleotide sequence ID" value="NZ_JAUSWH010000002.1"/>
</dbReference>
<accession>A0ABU0I8F2</accession>
<dbReference type="SUPFAM" id="SSF54637">
    <property type="entry name" value="Thioesterase/thiol ester dehydrase-isomerase"/>
    <property type="match status" value="1"/>
</dbReference>
<evidence type="ECO:0000313" key="3">
    <source>
        <dbReference type="Proteomes" id="UP001235269"/>
    </source>
</evidence>
<reference evidence="2 3" key="1">
    <citation type="submission" date="2023-07" db="EMBL/GenBank/DDBJ databases">
        <title>Genomic Encyclopedia of Type Strains, Phase IV (KMG-IV): sequencing the most valuable type-strain genomes for metagenomic binning, comparative biology and taxonomic classification.</title>
        <authorList>
            <person name="Goeker M."/>
        </authorList>
    </citation>
    <scope>NUCLEOTIDE SEQUENCE [LARGE SCALE GENOMIC DNA]</scope>
    <source>
        <strain evidence="2 3">DSM 100301</strain>
    </source>
</reference>
<name>A0ABU0I8F2_9HYPH</name>
<evidence type="ECO:0000313" key="2">
    <source>
        <dbReference type="EMBL" id="MDQ0454503.1"/>
    </source>
</evidence>
<dbReference type="PANTHER" id="PTHR43664:SF1">
    <property type="entry name" value="BETA-METHYLMALYL-COA DEHYDRATASE"/>
    <property type="match status" value="1"/>
</dbReference>
<comment type="caution">
    <text evidence="2">The sequence shown here is derived from an EMBL/GenBank/DDBJ whole genome shotgun (WGS) entry which is preliminary data.</text>
</comment>
<dbReference type="InterPro" id="IPR002539">
    <property type="entry name" value="MaoC-like_dom"/>
</dbReference>
<evidence type="ECO:0000259" key="1">
    <source>
        <dbReference type="Pfam" id="PF01575"/>
    </source>
</evidence>
<gene>
    <name evidence="2" type="ORF">QO005_000830</name>
</gene>